<dbReference type="AlphaFoldDB" id="A0A9N8DYF2"/>
<organism evidence="2 3">
    <name type="scientific">Seminavis robusta</name>
    <dbReference type="NCBI Taxonomy" id="568900"/>
    <lineage>
        <taxon>Eukaryota</taxon>
        <taxon>Sar</taxon>
        <taxon>Stramenopiles</taxon>
        <taxon>Ochrophyta</taxon>
        <taxon>Bacillariophyta</taxon>
        <taxon>Bacillariophyceae</taxon>
        <taxon>Bacillariophycidae</taxon>
        <taxon>Naviculales</taxon>
        <taxon>Naviculaceae</taxon>
        <taxon>Seminavis</taxon>
    </lineage>
</organism>
<dbReference type="OrthoDB" id="47623at2759"/>
<proteinExistence type="predicted"/>
<sequence>MKCIALFVALVAAFVCVGSSDAFQVGTSAQSQQVSSRATRPYESKLFAIKKQDDKKSPEKRKVVDPLELFVAYATPWRNPNSIFVYMFVALYALGKYSEAKAGL</sequence>
<protein>
    <submittedName>
        <fullName evidence="2">Uncharacterized protein</fullName>
    </submittedName>
</protein>
<keyword evidence="1" id="KW-0732">Signal</keyword>
<name>A0A9N8DYF2_9STRA</name>
<feature type="chain" id="PRO_5040342917" evidence="1">
    <location>
        <begin position="23"/>
        <end position="104"/>
    </location>
</feature>
<dbReference type="Proteomes" id="UP001153069">
    <property type="component" value="Unassembled WGS sequence"/>
</dbReference>
<evidence type="ECO:0000313" key="2">
    <source>
        <dbReference type="EMBL" id="CAB9508940.1"/>
    </source>
</evidence>
<reference evidence="2" key="1">
    <citation type="submission" date="2020-06" db="EMBL/GenBank/DDBJ databases">
        <authorList>
            <consortium name="Plant Systems Biology data submission"/>
        </authorList>
    </citation>
    <scope>NUCLEOTIDE SEQUENCE</scope>
    <source>
        <strain evidence="2">D6</strain>
    </source>
</reference>
<keyword evidence="3" id="KW-1185">Reference proteome</keyword>
<accession>A0A9N8DYF2</accession>
<evidence type="ECO:0000256" key="1">
    <source>
        <dbReference type="SAM" id="SignalP"/>
    </source>
</evidence>
<evidence type="ECO:0000313" key="3">
    <source>
        <dbReference type="Proteomes" id="UP001153069"/>
    </source>
</evidence>
<comment type="caution">
    <text evidence="2">The sequence shown here is derived from an EMBL/GenBank/DDBJ whole genome shotgun (WGS) entry which is preliminary data.</text>
</comment>
<gene>
    <name evidence="2" type="ORF">SEMRO_368_G127870.1</name>
</gene>
<feature type="signal peptide" evidence="1">
    <location>
        <begin position="1"/>
        <end position="22"/>
    </location>
</feature>
<dbReference type="EMBL" id="CAICTM010000367">
    <property type="protein sequence ID" value="CAB9508940.1"/>
    <property type="molecule type" value="Genomic_DNA"/>
</dbReference>